<organism evidence="2 3">
    <name type="scientific">Fusarium oxysporum f. sp. cubense (strain race 4)</name>
    <name type="common">Panama disease fungus</name>
    <dbReference type="NCBI Taxonomy" id="2502994"/>
    <lineage>
        <taxon>Eukaryota</taxon>
        <taxon>Fungi</taxon>
        <taxon>Dikarya</taxon>
        <taxon>Ascomycota</taxon>
        <taxon>Pezizomycotina</taxon>
        <taxon>Sordariomycetes</taxon>
        <taxon>Hypocreomycetidae</taxon>
        <taxon>Hypocreales</taxon>
        <taxon>Nectriaceae</taxon>
        <taxon>Fusarium</taxon>
        <taxon>Fusarium oxysporum species complex</taxon>
    </lineage>
</organism>
<dbReference type="OrthoDB" id="10305589at2759"/>
<proteinExistence type="predicted"/>
<keyword evidence="3" id="KW-1185">Reference proteome</keyword>
<evidence type="ECO:0000256" key="1">
    <source>
        <dbReference type="SAM" id="MobiDB-lite"/>
    </source>
</evidence>
<reference evidence="3" key="2">
    <citation type="journal article" date="2014" name="PLoS ONE">
        <title>Genome and Transcriptome Analysis of the Fungal Pathogen Fusarium oxysporum f. sp. cubense Causing Banana Vascular Wilt Disease.</title>
        <authorList>
            <person name="Guo L."/>
            <person name="Han L."/>
            <person name="Yang L."/>
            <person name="Zeng H."/>
            <person name="Fan D."/>
            <person name="Zhu Y."/>
            <person name="Feng Y."/>
            <person name="Wang G."/>
            <person name="Peng C."/>
            <person name="Jiang X."/>
            <person name="Zhou D."/>
            <person name="Ni P."/>
            <person name="Liang C."/>
            <person name="Liu L."/>
            <person name="Wang J."/>
            <person name="Mao C."/>
            <person name="Fang X."/>
            <person name="Peng M."/>
            <person name="Huang J."/>
        </authorList>
    </citation>
    <scope>NUCLEOTIDE SEQUENCE [LARGE SCALE GENOMIC DNA]</scope>
    <source>
        <strain evidence="3">race 4</strain>
    </source>
</reference>
<accession>N1R9A4</accession>
<dbReference type="EMBL" id="KB726997">
    <property type="protein sequence ID" value="EMT60587.1"/>
    <property type="molecule type" value="Genomic_DNA"/>
</dbReference>
<evidence type="ECO:0000313" key="3">
    <source>
        <dbReference type="Proteomes" id="UP000016929"/>
    </source>
</evidence>
<protein>
    <submittedName>
        <fullName evidence="2">Uncharacterized protein</fullName>
    </submittedName>
</protein>
<gene>
    <name evidence="2" type="ORF">FOC4_g10011862</name>
</gene>
<dbReference type="AlphaFoldDB" id="N1R9A4"/>
<feature type="compositionally biased region" description="Polar residues" evidence="1">
    <location>
        <begin position="40"/>
        <end position="49"/>
    </location>
</feature>
<dbReference type="Proteomes" id="UP000016929">
    <property type="component" value="Unassembled WGS sequence"/>
</dbReference>
<sequence>MVHGSQCRTATRLWVENVKSNHPPQSKPFMHVFITNRSQRLKQSAQVRPTNEKSSRSLKSWSGSRGSTSSFDVGRLSDSKGLEEKERQINGDALTERRLVPEQLVS</sequence>
<feature type="compositionally biased region" description="Basic and acidic residues" evidence="1">
    <location>
        <begin position="75"/>
        <end position="100"/>
    </location>
</feature>
<feature type="compositionally biased region" description="Low complexity" evidence="1">
    <location>
        <begin position="57"/>
        <end position="70"/>
    </location>
</feature>
<feature type="region of interest" description="Disordered" evidence="1">
    <location>
        <begin position="40"/>
        <end position="106"/>
    </location>
</feature>
<reference evidence="3" key="1">
    <citation type="submission" date="2012-09" db="EMBL/GenBank/DDBJ databases">
        <title>Genome sequencing and comparative transcriptomics of race 1 and race 4 of banana pathogen: Fusarium oxysporum f. sp. cubense.</title>
        <authorList>
            <person name="Fang X."/>
            <person name="Huang J."/>
        </authorList>
    </citation>
    <scope>NUCLEOTIDE SEQUENCE [LARGE SCALE GENOMIC DNA]</scope>
    <source>
        <strain evidence="3">race 4</strain>
    </source>
</reference>
<evidence type="ECO:0000313" key="2">
    <source>
        <dbReference type="EMBL" id="EMT60587.1"/>
    </source>
</evidence>
<dbReference type="HOGENOM" id="CLU_2256418_0_0_1"/>
<name>N1R9A4_FUSC4</name>